<feature type="transmembrane region" description="Helical" evidence="1">
    <location>
        <begin position="6"/>
        <end position="23"/>
    </location>
</feature>
<sequence>MLLIFIINIVLSILIVTLYFNKFDIIKTVVFALSLFFSKFVVVSGFYFWLDSFNHLSVLIMTIIIQIVILTFLYFKDYKPSISFDIRNSIIPLIIVLLILPITIDKFEFFGMGQDQGVYQTKAIDLMYEKTKNQQDLIERKYLEEEDFTKFIHIIEKELLGFYRYDHRKPTLEKSDRISPVSGIYHGIPTFPALLSLWGILFGINNMIDIQTIFFICSIFTIYYIMENLYIGYKGKVLGTLAFAISPIALWVSKSSLTEMFLCLIVVNYIYFLSSNNENEKWISSLAIATFSFFHVSIYTLMPIFILVYAALVVLTSKRKYLIASIISIISFIVGFTMMAHVSPTYMFNNYHRFPIDKIVSEEFSLEFAYIISFISIIGMYIIYKSKKTISLSKLKESKLFINILRIIVVGSLILITIHGFKIGFGYLEPSRISTQGYYYGSGLFAFNQLTLSAYLYGTGIILIPIVIIGLLIKTKRFLDGKNIFIILLLFLYCILFYSSILRKEIPHYYYYSRYLVPFIPLITISVAKLVDNLSRYIICAICIIIICINLPFNYVLFKELDDTRLEWEVLTRISKNINDDTVVLMDVDLIPKMYLPIKAMNNILVFPRSDSLENDLNKLSRFNKEVVIITNDMFVPNENNLKIVNRLDNTMSQDLIHKHPTIIPFPTYMTKSKEVITVYKVNKELYEYDFNNKDTFKFTGFYSLENYFRWTKEGKSYIELFLKPDNYIFKIHQGPGIPFSKLEKESLSLKLYINDILCDEVVVDKESNGKVLELYVPKSAVRKGRNIMYLESETWSPSNYGSADARELGISIDKILIKPLASKLEYDFGSGEEDFVFSGFSVPEKSFRWTSGQKSNLLVRLEPNRNYILNIQLGPGIPLKKLNKKSISGSVQINGHDKMYFTINVGSKKEKLSFQVPKEWLSDNWYNNILIEVENWSPSQYGSGDTRQLGIAVDKIVFESINK</sequence>
<feature type="transmembrane region" description="Helical" evidence="1">
    <location>
        <begin position="286"/>
        <end position="314"/>
    </location>
</feature>
<feature type="transmembrane region" description="Helical" evidence="1">
    <location>
        <begin position="509"/>
        <end position="531"/>
    </location>
</feature>
<feature type="transmembrane region" description="Helical" evidence="1">
    <location>
        <begin position="364"/>
        <end position="384"/>
    </location>
</feature>
<feature type="transmembrane region" description="Helical" evidence="1">
    <location>
        <begin position="56"/>
        <end position="74"/>
    </location>
</feature>
<protein>
    <submittedName>
        <fullName evidence="2">Uncharacterized protein</fullName>
    </submittedName>
</protein>
<feature type="transmembrane region" description="Helical" evidence="1">
    <location>
        <begin position="30"/>
        <end position="50"/>
    </location>
</feature>
<keyword evidence="1" id="KW-1133">Transmembrane helix</keyword>
<feature type="transmembrane region" description="Helical" evidence="1">
    <location>
        <begin position="321"/>
        <end position="344"/>
    </location>
</feature>
<feature type="transmembrane region" description="Helical" evidence="1">
    <location>
        <begin position="86"/>
        <end position="104"/>
    </location>
</feature>
<keyword evidence="1" id="KW-0812">Transmembrane</keyword>
<feature type="transmembrane region" description="Helical" evidence="1">
    <location>
        <begin position="454"/>
        <end position="473"/>
    </location>
</feature>
<dbReference type="Proteomes" id="UP000284177">
    <property type="component" value="Unassembled WGS sequence"/>
</dbReference>
<evidence type="ECO:0000313" key="3">
    <source>
        <dbReference type="Proteomes" id="UP000284177"/>
    </source>
</evidence>
<feature type="transmembrane region" description="Helical" evidence="1">
    <location>
        <begin position="257"/>
        <end position="274"/>
    </location>
</feature>
<keyword evidence="3" id="KW-1185">Reference proteome</keyword>
<feature type="transmembrane region" description="Helical" evidence="1">
    <location>
        <begin position="485"/>
        <end position="503"/>
    </location>
</feature>
<gene>
    <name evidence="2" type="ORF">BET03_02885</name>
</gene>
<dbReference type="AlphaFoldDB" id="A0A419T3Z1"/>
<evidence type="ECO:0000313" key="2">
    <source>
        <dbReference type="EMBL" id="RKD32274.1"/>
    </source>
</evidence>
<proteinExistence type="predicted"/>
<accession>A0A419T3Z1</accession>
<reference evidence="2 3" key="1">
    <citation type="submission" date="2016-08" db="EMBL/GenBank/DDBJ databases">
        <title>Novel Firmicutes and Novel Genomes.</title>
        <authorList>
            <person name="Poppleton D.I."/>
            <person name="Gribaldo S."/>
        </authorList>
    </citation>
    <scope>NUCLEOTIDE SEQUENCE [LARGE SCALE GENOMIC DNA]</scope>
    <source>
        <strain evidence="2 3">CTT3</strain>
    </source>
</reference>
<feature type="transmembrane region" description="Helical" evidence="1">
    <location>
        <begin position="208"/>
        <end position="225"/>
    </location>
</feature>
<feature type="transmembrane region" description="Helical" evidence="1">
    <location>
        <begin position="183"/>
        <end position="201"/>
    </location>
</feature>
<feature type="transmembrane region" description="Helical" evidence="1">
    <location>
        <begin position="538"/>
        <end position="558"/>
    </location>
</feature>
<comment type="caution">
    <text evidence="2">The sequence shown here is derived from an EMBL/GenBank/DDBJ whole genome shotgun (WGS) entry which is preliminary data.</text>
</comment>
<keyword evidence="1" id="KW-0472">Membrane</keyword>
<feature type="transmembrane region" description="Helical" evidence="1">
    <location>
        <begin position="404"/>
        <end position="428"/>
    </location>
</feature>
<organism evidence="2 3">
    <name type="scientific">Thermohalobacter berrensis</name>
    <dbReference type="NCBI Taxonomy" id="99594"/>
    <lineage>
        <taxon>Bacteria</taxon>
        <taxon>Bacillati</taxon>
        <taxon>Bacillota</taxon>
        <taxon>Tissierellia</taxon>
        <taxon>Tissierellales</taxon>
        <taxon>Thermohalobacteraceae</taxon>
        <taxon>Thermohalobacter</taxon>
    </lineage>
</organism>
<dbReference type="OrthoDB" id="1814239at2"/>
<dbReference type="EMBL" id="MCIB01000012">
    <property type="protein sequence ID" value="RKD32274.1"/>
    <property type="molecule type" value="Genomic_DNA"/>
</dbReference>
<name>A0A419T3Z1_9FIRM</name>
<dbReference type="RefSeq" id="WP_120168675.1">
    <property type="nucleotide sequence ID" value="NZ_MCIB01000012.1"/>
</dbReference>
<evidence type="ECO:0000256" key="1">
    <source>
        <dbReference type="SAM" id="Phobius"/>
    </source>
</evidence>